<dbReference type="PANTHER" id="PTHR12225">
    <property type="entry name" value="ADHESION REGULATING MOLECULE 1 110 KDA CELL MEMBRANE GLYCOPROTEIN"/>
    <property type="match status" value="1"/>
</dbReference>
<keyword evidence="9" id="KW-1185">Reference proteome</keyword>
<dbReference type="InterPro" id="IPR006773">
    <property type="entry name" value="Rpn13/ADRM1"/>
</dbReference>
<dbReference type="InterPro" id="IPR038633">
    <property type="entry name" value="Rpn13/ADRM1_Pru_sf"/>
</dbReference>
<gene>
    <name evidence="8" type="ORF">BLNAU_668</name>
</gene>
<evidence type="ECO:0000256" key="4">
    <source>
        <dbReference type="ARBA" id="ARBA00022942"/>
    </source>
</evidence>
<sequence>MQVIPQMQTQHQGPKILISIQAGKMLRDGQSLTPEPEQRRGTIEIIENGRQRTFKWKLRPSGEVIDTVAIIPDKTTFRQIPAGDSTFALQVKTPEGSHFYWIQEPNTTKEKFTRMIEQMQALSTTPVQAPGASTSMSGANLNLSSLIQNLQQATPATQNTQPAEAQHYPLPRSQAPPHVFRLPNGQSLVVGQHENLFDKPELAIYQAQLNQIRARESPNLVRPEFLAQMRNRNRPDIKRLAKRTIEDCPPISAFFRQANIKHLLDDEAFISKILPHLPPSMQSKAGAEKVLSCSAFKYQVSQLETVASSLAPAVLARQLTITTPQTSPRPSLFPNDIASYLSTMDNGTPAFIDCLNSINTQPLAPEHPDIVADDVDDSELPRSTEEQFDVSLPIAVRNKRKKGIVSKAKKRAKPAQNKEAKRRTPE</sequence>
<reference evidence="8 9" key="1">
    <citation type="journal article" date="2022" name="bioRxiv">
        <title>Genomics of Preaxostyla Flagellates Illuminates Evolutionary Transitions and the Path Towards Mitochondrial Loss.</title>
        <authorList>
            <person name="Novak L.V.F."/>
            <person name="Treitli S.C."/>
            <person name="Pyrih J."/>
            <person name="Halakuc P."/>
            <person name="Pipaliya S.V."/>
            <person name="Vacek V."/>
            <person name="Brzon O."/>
            <person name="Soukal P."/>
            <person name="Eme L."/>
            <person name="Dacks J.B."/>
            <person name="Karnkowska A."/>
            <person name="Elias M."/>
            <person name="Hampl V."/>
        </authorList>
    </citation>
    <scope>NUCLEOTIDE SEQUENCE [LARGE SCALE GENOMIC DNA]</scope>
    <source>
        <strain evidence="8">NAU3</strain>
        <tissue evidence="8">Gut</tissue>
    </source>
</reference>
<evidence type="ECO:0000256" key="5">
    <source>
        <dbReference type="ARBA" id="ARBA00023242"/>
    </source>
</evidence>
<feature type="region of interest" description="Disordered" evidence="6">
    <location>
        <begin position="400"/>
        <end position="426"/>
    </location>
</feature>
<dbReference type="Pfam" id="PF04683">
    <property type="entry name" value="Rpn13_ADRM1_Pru"/>
    <property type="match status" value="1"/>
</dbReference>
<dbReference type="PANTHER" id="PTHR12225:SF0">
    <property type="entry name" value="PROTEASOMAL UBIQUITIN RECEPTOR ADRM1"/>
    <property type="match status" value="1"/>
</dbReference>
<protein>
    <recommendedName>
        <fullName evidence="7">Pru domain-containing protein</fullName>
    </recommendedName>
</protein>
<keyword evidence="3" id="KW-0963">Cytoplasm</keyword>
<feature type="compositionally biased region" description="Basic residues" evidence="6">
    <location>
        <begin position="400"/>
        <end position="413"/>
    </location>
</feature>
<evidence type="ECO:0000256" key="2">
    <source>
        <dbReference type="ARBA" id="ARBA00004496"/>
    </source>
</evidence>
<dbReference type="Gene3D" id="2.30.29.70">
    <property type="entry name" value="Proteasomal ubiquitin receptor Rpn13/ADRM1"/>
    <property type="match status" value="1"/>
</dbReference>
<dbReference type="Proteomes" id="UP001281761">
    <property type="component" value="Unassembled WGS sequence"/>
</dbReference>
<evidence type="ECO:0000259" key="7">
    <source>
        <dbReference type="PROSITE" id="PS51917"/>
    </source>
</evidence>
<proteinExistence type="predicted"/>
<evidence type="ECO:0000256" key="3">
    <source>
        <dbReference type="ARBA" id="ARBA00022490"/>
    </source>
</evidence>
<organism evidence="8 9">
    <name type="scientific">Blattamonas nauphoetae</name>
    <dbReference type="NCBI Taxonomy" id="2049346"/>
    <lineage>
        <taxon>Eukaryota</taxon>
        <taxon>Metamonada</taxon>
        <taxon>Preaxostyla</taxon>
        <taxon>Oxymonadida</taxon>
        <taxon>Blattamonas</taxon>
    </lineage>
</organism>
<evidence type="ECO:0000256" key="1">
    <source>
        <dbReference type="ARBA" id="ARBA00004123"/>
    </source>
</evidence>
<feature type="compositionally biased region" description="Basic and acidic residues" evidence="6">
    <location>
        <begin position="416"/>
        <end position="426"/>
    </location>
</feature>
<dbReference type="PROSITE" id="PS51917">
    <property type="entry name" value="PRU"/>
    <property type="match status" value="1"/>
</dbReference>
<comment type="subcellular location">
    <subcellularLocation>
        <location evidence="2">Cytoplasm</location>
    </subcellularLocation>
    <subcellularLocation>
        <location evidence="1">Nucleus</location>
    </subcellularLocation>
</comment>
<evidence type="ECO:0000313" key="9">
    <source>
        <dbReference type="Proteomes" id="UP001281761"/>
    </source>
</evidence>
<feature type="domain" description="Pru" evidence="7">
    <location>
        <begin position="12"/>
        <end position="126"/>
    </location>
</feature>
<keyword evidence="5" id="KW-0539">Nucleus</keyword>
<evidence type="ECO:0000256" key="6">
    <source>
        <dbReference type="SAM" id="MobiDB-lite"/>
    </source>
</evidence>
<evidence type="ECO:0000313" key="8">
    <source>
        <dbReference type="EMBL" id="KAK2964137.1"/>
    </source>
</evidence>
<name>A0ABQ9YK63_9EUKA</name>
<keyword evidence="4" id="KW-0647">Proteasome</keyword>
<accession>A0ABQ9YK63</accession>
<comment type="caution">
    <text evidence="8">The sequence shown here is derived from an EMBL/GenBank/DDBJ whole genome shotgun (WGS) entry which is preliminary data.</text>
</comment>
<dbReference type="EMBL" id="JARBJD010000003">
    <property type="protein sequence ID" value="KAK2964137.1"/>
    <property type="molecule type" value="Genomic_DNA"/>
</dbReference>
<dbReference type="InterPro" id="IPR044868">
    <property type="entry name" value="Rpn13/ADRM1_Pru"/>
</dbReference>